<keyword evidence="3" id="KW-0539">Nucleus</keyword>
<evidence type="ECO:0000259" key="4">
    <source>
        <dbReference type="Pfam" id="PF06978"/>
    </source>
</evidence>
<evidence type="ECO:0000256" key="1">
    <source>
        <dbReference type="ARBA" id="ARBA00004123"/>
    </source>
</evidence>
<proteinExistence type="predicted"/>
<evidence type="ECO:0000256" key="3">
    <source>
        <dbReference type="ARBA" id="ARBA00023242"/>
    </source>
</evidence>
<dbReference type="InterPro" id="IPR009723">
    <property type="entry name" value="Pop1_N"/>
</dbReference>
<dbReference type="PANTHER" id="PTHR22731">
    <property type="entry name" value="RIBONUCLEASES P/MRP PROTEIN SUBUNIT POP1"/>
    <property type="match status" value="1"/>
</dbReference>
<evidence type="ECO:0000259" key="5">
    <source>
        <dbReference type="Pfam" id="PF08170"/>
    </source>
</evidence>
<dbReference type="PANTHER" id="PTHR22731:SF3">
    <property type="entry name" value="RIBONUCLEASES P_MRP PROTEIN SUBUNIT POP1"/>
    <property type="match status" value="1"/>
</dbReference>
<dbReference type="GeneID" id="113732501"/>
<name>A0ABM4WXT6_COFAR</name>
<reference evidence="8" key="1">
    <citation type="submission" date="2025-08" db="UniProtKB">
        <authorList>
            <consortium name="RefSeq"/>
        </authorList>
    </citation>
    <scope>IDENTIFICATION</scope>
    <source>
        <tissue evidence="8">Leaves</tissue>
    </source>
</reference>
<gene>
    <name evidence="8" type="primary">LOC113732501</name>
</gene>
<accession>A0ABM4WXT6</accession>
<dbReference type="Proteomes" id="UP001652660">
    <property type="component" value="Chromosome 2e"/>
</dbReference>
<keyword evidence="7" id="KW-1185">Reference proteome</keyword>
<dbReference type="Pfam" id="PF22770">
    <property type="entry name" value="POP1_C"/>
    <property type="match status" value="1"/>
</dbReference>
<dbReference type="Pfam" id="PF08170">
    <property type="entry name" value="POPLD"/>
    <property type="match status" value="1"/>
</dbReference>
<sequence length="853" mass="95598">MVTDWSKHQASTAAPPRTLNVQKLAESRASELHSLHSIVGTHLQNDFRSQRNKRRRTTSHIKKRFCYDISNNGLSETDEKRLPRRIRRRIHLKRNPLTGFSTSGDGTKRLSTHVWHAKRFTVSKLWGFYLPLGLHGRGKGSKALLKKSKQGVLVHDSSYYSAVQLEGPEDLLLLILSQVMVPSPLENSGQTSQLIVAGVTYGSAMLHHVGTVFAQPVAPVTYMWRPQNPILTARVDKIDSKDEQQSIDSYVSSRQLWIWIHPAAFREGYDVLESACETANLNGRSVNCVSLEGKLGKLDLIGFKAFQLMQNILHPLTCSTNSCAVPKCSVAVNNNKSSTTYSWSLPQEDQISTSAIISLTVKDPRAIAEKGFAVLPETKPSEILGAKETNMQGDTTLERILPRNPGSLSSLLLNREEKYQFSDFIDLWDVSKGANPPVEESFLCKKKHCQLMKFFSIGEENSNNLDPSGVRQFSQLCPIMLLKDNSGKGFTTRWTAILPLSWVKVFWIAIISNGAQAIGLRERHWIACEAGLPYFPLDFPDTNAYSCFMAREAAIADQKEKLRPRSLRPLRVPHFPPWDCIHYGSEGRSTVGVTKFLPVSNNSMKILNCKNCDVAAVGSHGAVFNGFVARTSDVLIHFVSHVKDDNLVLFPNFPDGKRCLTKVMKDNDLITRQTNGISSQLMCCQKLCFVRVLLHAYKEGVFEEGAVVCAPHASDITMLLVTFLKVSSCKQRRLEDAGKFQAPQSLPGSYFVQQPSGRWALQVPEEPVVRESFRWPIGFITTGFIRGSKKPVAIALCEAVLLAHLREDQWKTISVSKRRKEIYVLVRNLRSTAYRLALATIVLEAQEEDLEFM</sequence>
<feature type="domain" description="POP1 C-terminal" evidence="6">
    <location>
        <begin position="756"/>
        <end position="842"/>
    </location>
</feature>
<feature type="domain" description="Pop1 N-terminal" evidence="4">
    <location>
        <begin position="110"/>
        <end position="167"/>
    </location>
</feature>
<evidence type="ECO:0000313" key="8">
    <source>
        <dbReference type="RefSeq" id="XP_071936598.1"/>
    </source>
</evidence>
<evidence type="ECO:0000259" key="6">
    <source>
        <dbReference type="Pfam" id="PF22770"/>
    </source>
</evidence>
<dbReference type="RefSeq" id="XP_071936598.1">
    <property type="nucleotide sequence ID" value="XM_072080497.1"/>
</dbReference>
<dbReference type="InterPro" id="IPR012590">
    <property type="entry name" value="POPLD_dom"/>
</dbReference>
<protein>
    <submittedName>
        <fullName evidence="8">Ribonucleases P/MRP protein subunit POP1 isoform X3</fullName>
    </submittedName>
</protein>
<keyword evidence="2" id="KW-0819">tRNA processing</keyword>
<comment type="subcellular location">
    <subcellularLocation>
        <location evidence="1">Nucleus</location>
    </subcellularLocation>
</comment>
<feature type="domain" description="POPLD" evidence="5">
    <location>
        <begin position="493"/>
        <end position="569"/>
    </location>
</feature>
<dbReference type="InterPro" id="IPR055079">
    <property type="entry name" value="POP1_C"/>
</dbReference>
<dbReference type="Pfam" id="PF06978">
    <property type="entry name" value="POP1_N"/>
    <property type="match status" value="1"/>
</dbReference>
<evidence type="ECO:0000313" key="7">
    <source>
        <dbReference type="Proteomes" id="UP001652660"/>
    </source>
</evidence>
<organism evidence="7 8">
    <name type="scientific">Coffea arabica</name>
    <name type="common">Arabian coffee</name>
    <dbReference type="NCBI Taxonomy" id="13443"/>
    <lineage>
        <taxon>Eukaryota</taxon>
        <taxon>Viridiplantae</taxon>
        <taxon>Streptophyta</taxon>
        <taxon>Embryophyta</taxon>
        <taxon>Tracheophyta</taxon>
        <taxon>Spermatophyta</taxon>
        <taxon>Magnoliopsida</taxon>
        <taxon>eudicotyledons</taxon>
        <taxon>Gunneridae</taxon>
        <taxon>Pentapetalae</taxon>
        <taxon>asterids</taxon>
        <taxon>lamiids</taxon>
        <taxon>Gentianales</taxon>
        <taxon>Rubiaceae</taxon>
        <taxon>Ixoroideae</taxon>
        <taxon>Gardenieae complex</taxon>
        <taxon>Bertiereae - Coffeeae clade</taxon>
        <taxon>Coffeeae</taxon>
        <taxon>Coffea</taxon>
    </lineage>
</organism>
<dbReference type="InterPro" id="IPR039182">
    <property type="entry name" value="Pop1"/>
</dbReference>
<evidence type="ECO:0000256" key="2">
    <source>
        <dbReference type="ARBA" id="ARBA00022694"/>
    </source>
</evidence>